<feature type="region of interest" description="Disordered" evidence="1">
    <location>
        <begin position="214"/>
        <end position="239"/>
    </location>
</feature>
<organism evidence="3">
    <name type="scientific">Notodromas monacha</name>
    <dbReference type="NCBI Taxonomy" id="399045"/>
    <lineage>
        <taxon>Eukaryota</taxon>
        <taxon>Metazoa</taxon>
        <taxon>Ecdysozoa</taxon>
        <taxon>Arthropoda</taxon>
        <taxon>Crustacea</taxon>
        <taxon>Oligostraca</taxon>
        <taxon>Ostracoda</taxon>
        <taxon>Podocopa</taxon>
        <taxon>Podocopida</taxon>
        <taxon>Cypridocopina</taxon>
        <taxon>Cypridoidea</taxon>
        <taxon>Cyprididae</taxon>
        <taxon>Notodromas</taxon>
    </lineage>
</organism>
<name>A0A7R9GCE0_9CRUS</name>
<dbReference type="AlphaFoldDB" id="A0A7R9GCE0"/>
<sequence>IPKPATPVNSLKRSHSVTIKPTDQSLSPCRRQLSTSTSQRCGVDVGGKTSNRWRSTSAATPFSCSSSSYTCSSSSGSGSGPDSLEDELQTVIKCNADEGKGNFKLHRSASEKVNKKMSSSLPAKSDQLLPPQNFCVTRIVGEDGILLAWEPPHDVRVSGYKIFVDGEFNSKVRSPQRTKALISGVHRLRESGARVVIDIRSVNVDGAMSVPAATDVKVPPPPPCPSSRQQHDVATESCC</sequence>
<dbReference type="OrthoDB" id="6358005at2759"/>
<keyword evidence="4" id="KW-1185">Reference proteome</keyword>
<dbReference type="InterPro" id="IPR013783">
    <property type="entry name" value="Ig-like_fold"/>
</dbReference>
<evidence type="ECO:0000313" key="4">
    <source>
        <dbReference type="Proteomes" id="UP000678499"/>
    </source>
</evidence>
<evidence type="ECO:0000313" key="3">
    <source>
        <dbReference type="EMBL" id="CAD7275867.1"/>
    </source>
</evidence>
<feature type="non-terminal residue" evidence="3">
    <location>
        <position position="1"/>
    </location>
</feature>
<dbReference type="InterPro" id="IPR057884">
    <property type="entry name" value="FN3_RIM-BP1/2/3"/>
</dbReference>
<feature type="compositionally biased region" description="Basic and acidic residues" evidence="1">
    <location>
        <begin position="229"/>
        <end position="239"/>
    </location>
</feature>
<dbReference type="EMBL" id="OA882534">
    <property type="protein sequence ID" value="CAD7275867.1"/>
    <property type="molecule type" value="Genomic_DNA"/>
</dbReference>
<feature type="compositionally biased region" description="Polar residues" evidence="1">
    <location>
        <begin position="7"/>
        <end position="40"/>
    </location>
</feature>
<dbReference type="PROSITE" id="PS50853">
    <property type="entry name" value="FN3"/>
    <property type="match status" value="1"/>
</dbReference>
<feature type="region of interest" description="Disordered" evidence="1">
    <location>
        <begin position="1"/>
        <end position="69"/>
    </location>
</feature>
<protein>
    <recommendedName>
        <fullName evidence="2">Fibronectin type-III domain-containing protein</fullName>
    </recommendedName>
</protein>
<dbReference type="Pfam" id="PF25523">
    <property type="entry name" value="Ig_RIMBP2"/>
    <property type="match status" value="1"/>
</dbReference>
<dbReference type="Proteomes" id="UP000678499">
    <property type="component" value="Unassembled WGS sequence"/>
</dbReference>
<dbReference type="InterPro" id="IPR003961">
    <property type="entry name" value="FN3_dom"/>
</dbReference>
<dbReference type="InterPro" id="IPR036116">
    <property type="entry name" value="FN3_sf"/>
</dbReference>
<dbReference type="EMBL" id="CAJPEX010000497">
    <property type="protein sequence ID" value="CAG0916019.1"/>
    <property type="molecule type" value="Genomic_DNA"/>
</dbReference>
<feature type="domain" description="Fibronectin type-III" evidence="2">
    <location>
        <begin position="130"/>
        <end position="221"/>
    </location>
</feature>
<feature type="compositionally biased region" description="Low complexity" evidence="1">
    <location>
        <begin position="55"/>
        <end position="69"/>
    </location>
</feature>
<reference evidence="3" key="1">
    <citation type="submission" date="2020-11" db="EMBL/GenBank/DDBJ databases">
        <authorList>
            <person name="Tran Van P."/>
        </authorList>
    </citation>
    <scope>NUCLEOTIDE SEQUENCE</scope>
</reference>
<gene>
    <name evidence="3" type="ORF">NMOB1V02_LOCUS3653</name>
</gene>
<dbReference type="SUPFAM" id="SSF49265">
    <property type="entry name" value="Fibronectin type III"/>
    <property type="match status" value="1"/>
</dbReference>
<evidence type="ECO:0000259" key="2">
    <source>
        <dbReference type="PROSITE" id="PS50853"/>
    </source>
</evidence>
<evidence type="ECO:0000256" key="1">
    <source>
        <dbReference type="SAM" id="MobiDB-lite"/>
    </source>
</evidence>
<accession>A0A7R9GCE0</accession>
<proteinExistence type="predicted"/>
<dbReference type="Gene3D" id="2.60.40.10">
    <property type="entry name" value="Immunoglobulins"/>
    <property type="match status" value="1"/>
</dbReference>